<evidence type="ECO:0000256" key="1">
    <source>
        <dbReference type="ARBA" id="ARBA00022475"/>
    </source>
</evidence>
<evidence type="ECO:0000256" key="5">
    <source>
        <dbReference type="SAM" id="Phobius"/>
    </source>
</evidence>
<protein>
    <recommendedName>
        <fullName evidence="6">Lipopolysaccharide assembly protein A domain-containing protein</fullName>
    </recommendedName>
</protein>
<keyword evidence="4 5" id="KW-0472">Membrane</keyword>
<dbReference type="Proteomes" id="UP000198575">
    <property type="component" value="Unassembled WGS sequence"/>
</dbReference>
<name>A0A1I4VXW5_9GAMM</name>
<proteinExistence type="predicted"/>
<accession>A0A1I4VXW5</accession>
<evidence type="ECO:0000256" key="2">
    <source>
        <dbReference type="ARBA" id="ARBA00022692"/>
    </source>
</evidence>
<keyword evidence="2 5" id="KW-0812">Transmembrane</keyword>
<dbReference type="Pfam" id="PF06305">
    <property type="entry name" value="LapA_dom"/>
    <property type="match status" value="1"/>
</dbReference>
<organism evidence="7 8">
    <name type="scientific">Dokdonella immobilis</name>
    <dbReference type="NCBI Taxonomy" id="578942"/>
    <lineage>
        <taxon>Bacteria</taxon>
        <taxon>Pseudomonadati</taxon>
        <taxon>Pseudomonadota</taxon>
        <taxon>Gammaproteobacteria</taxon>
        <taxon>Lysobacterales</taxon>
        <taxon>Rhodanobacteraceae</taxon>
        <taxon>Dokdonella</taxon>
    </lineage>
</organism>
<dbReference type="RefSeq" id="WP_092404930.1">
    <property type="nucleotide sequence ID" value="NZ_FOVF01000003.1"/>
</dbReference>
<sequence>MRLGVVVLILLSIVFGATFGALNAERIAFDLYVTEFLLPKGAALLAALLAGWILGGLLVWVLRVRRLRTELRNCNRLLRESRAELTAMVNRDNAAGDA</sequence>
<evidence type="ECO:0000313" key="7">
    <source>
        <dbReference type="EMBL" id="SFN06073.1"/>
    </source>
</evidence>
<evidence type="ECO:0000259" key="6">
    <source>
        <dbReference type="Pfam" id="PF06305"/>
    </source>
</evidence>
<dbReference type="EMBL" id="FOVF01000003">
    <property type="protein sequence ID" value="SFN06073.1"/>
    <property type="molecule type" value="Genomic_DNA"/>
</dbReference>
<dbReference type="STRING" id="578942.SAMN05216289_103162"/>
<dbReference type="InterPro" id="IPR010445">
    <property type="entry name" value="LapA_dom"/>
</dbReference>
<dbReference type="GO" id="GO:0005886">
    <property type="term" value="C:plasma membrane"/>
    <property type="evidence" value="ECO:0007669"/>
    <property type="project" value="InterPro"/>
</dbReference>
<feature type="transmembrane region" description="Helical" evidence="5">
    <location>
        <begin position="44"/>
        <end position="62"/>
    </location>
</feature>
<evidence type="ECO:0000256" key="3">
    <source>
        <dbReference type="ARBA" id="ARBA00022989"/>
    </source>
</evidence>
<keyword evidence="3 5" id="KW-1133">Transmembrane helix</keyword>
<evidence type="ECO:0000313" key="8">
    <source>
        <dbReference type="Proteomes" id="UP000198575"/>
    </source>
</evidence>
<feature type="domain" description="Lipopolysaccharide assembly protein A" evidence="6">
    <location>
        <begin position="23"/>
        <end position="85"/>
    </location>
</feature>
<reference evidence="7 8" key="1">
    <citation type="submission" date="2016-10" db="EMBL/GenBank/DDBJ databases">
        <authorList>
            <person name="de Groot N.N."/>
        </authorList>
    </citation>
    <scope>NUCLEOTIDE SEQUENCE [LARGE SCALE GENOMIC DNA]</scope>
    <source>
        <strain evidence="7 8">CGMCC 1.7659</strain>
    </source>
</reference>
<gene>
    <name evidence="7" type="ORF">SAMN05216289_103162</name>
</gene>
<evidence type="ECO:0000256" key="4">
    <source>
        <dbReference type="ARBA" id="ARBA00023136"/>
    </source>
</evidence>
<dbReference type="AlphaFoldDB" id="A0A1I4VXW5"/>
<keyword evidence="8" id="KW-1185">Reference proteome</keyword>
<keyword evidence="1" id="KW-1003">Cell membrane</keyword>